<organism evidence="3 4">
    <name type="scientific">Thioclava dalianensis</name>
    <dbReference type="NCBI Taxonomy" id="1185766"/>
    <lineage>
        <taxon>Bacteria</taxon>
        <taxon>Pseudomonadati</taxon>
        <taxon>Pseudomonadota</taxon>
        <taxon>Alphaproteobacteria</taxon>
        <taxon>Rhodobacterales</taxon>
        <taxon>Paracoccaceae</taxon>
        <taxon>Thioclava</taxon>
    </lineage>
</organism>
<feature type="domain" description="Chlorhexidine efflux transporter" evidence="2">
    <location>
        <begin position="2"/>
        <end position="65"/>
    </location>
</feature>
<feature type="transmembrane region" description="Helical" evidence="1">
    <location>
        <begin position="36"/>
        <end position="57"/>
    </location>
</feature>
<evidence type="ECO:0000313" key="3">
    <source>
        <dbReference type="EMBL" id="KEP71500.1"/>
    </source>
</evidence>
<evidence type="ECO:0000313" key="4">
    <source>
        <dbReference type="Proteomes" id="UP000027725"/>
    </source>
</evidence>
<proteinExistence type="predicted"/>
<comment type="caution">
    <text evidence="3">The sequence shown here is derived from an EMBL/GenBank/DDBJ whole genome shotgun (WGS) entry which is preliminary data.</text>
</comment>
<name>A0A074TMU2_9RHOB</name>
<dbReference type="AlphaFoldDB" id="A0A074TMU2"/>
<keyword evidence="1" id="KW-1133">Transmembrane helix</keyword>
<dbReference type="RefSeq" id="WP_038060750.1">
    <property type="nucleotide sequence ID" value="NZ_FOVB01000008.1"/>
</dbReference>
<accession>A0A074TMU2</accession>
<keyword evidence="1" id="KW-0812">Transmembrane</keyword>
<feature type="transmembrane region" description="Helical" evidence="1">
    <location>
        <begin position="12"/>
        <end position="30"/>
    </location>
</feature>
<feature type="transmembrane region" description="Helical" evidence="1">
    <location>
        <begin position="106"/>
        <end position="129"/>
    </location>
</feature>
<dbReference type="EMBL" id="JHEH01000001">
    <property type="protein sequence ID" value="KEP71500.1"/>
    <property type="molecule type" value="Genomic_DNA"/>
</dbReference>
<keyword evidence="4" id="KW-1185">Reference proteome</keyword>
<gene>
    <name evidence="3" type="ORF">DL1_00270</name>
</gene>
<dbReference type="Pfam" id="PF05232">
    <property type="entry name" value="BTP"/>
    <property type="match status" value="2"/>
</dbReference>
<dbReference type="eggNOG" id="COG4125">
    <property type="taxonomic scope" value="Bacteria"/>
</dbReference>
<sequence>MRSPLDRLRHALSFEIIALLIVIPLGSAVFHMPAHAIGVVTIVSATLATVWNFAYNYAFDRALRRLCGTTVKTLRIRIVHAVSFEGGLLIVLMPFIAWYLGISLGAAFVMDLSFALFYLVYAFGFNWLYDLVFPPPDARTSRAGLTQTR</sequence>
<dbReference type="InterPro" id="IPR058208">
    <property type="entry name" value="PACE"/>
</dbReference>
<dbReference type="STRING" id="1185766.SAMN05216224_108118"/>
<reference evidence="3 4" key="1">
    <citation type="submission" date="2014-03" db="EMBL/GenBank/DDBJ databases">
        <title>The draft genome sequence of Thioclava dalianensis DLFJ1-1.</title>
        <authorList>
            <person name="Lai Q."/>
            <person name="Shao Z."/>
        </authorList>
    </citation>
    <scope>NUCLEOTIDE SEQUENCE [LARGE SCALE GENOMIC DNA]</scope>
    <source>
        <strain evidence="3 4">DLFJ1-1</strain>
    </source>
</reference>
<dbReference type="Proteomes" id="UP000027725">
    <property type="component" value="Unassembled WGS sequence"/>
</dbReference>
<keyword evidence="1" id="KW-0472">Membrane</keyword>
<dbReference type="InterPro" id="IPR007896">
    <property type="entry name" value="BTP_bacteria"/>
</dbReference>
<evidence type="ECO:0000256" key="1">
    <source>
        <dbReference type="SAM" id="Phobius"/>
    </source>
</evidence>
<feature type="domain" description="Chlorhexidine efflux transporter" evidence="2">
    <location>
        <begin position="72"/>
        <end position="134"/>
    </location>
</feature>
<evidence type="ECO:0000259" key="2">
    <source>
        <dbReference type="Pfam" id="PF05232"/>
    </source>
</evidence>
<dbReference type="OrthoDB" id="1631120at2"/>
<feature type="transmembrane region" description="Helical" evidence="1">
    <location>
        <begin position="78"/>
        <end position="100"/>
    </location>
</feature>
<protein>
    <submittedName>
        <fullName evidence="3">Membrane protein</fullName>
    </submittedName>
</protein>
<dbReference type="NCBIfam" id="NF033664">
    <property type="entry name" value="PACE_transport"/>
    <property type="match status" value="1"/>
</dbReference>